<dbReference type="OrthoDB" id="280692at2"/>
<dbReference type="SMART" id="SM00855">
    <property type="entry name" value="PGAM"/>
    <property type="match status" value="1"/>
</dbReference>
<accession>A0A0A0HJ77</accession>
<proteinExistence type="predicted"/>
<keyword evidence="1" id="KW-0378">Hydrolase</keyword>
<name>A0A0A0HJ77_9RHOB</name>
<dbReference type="InterPro" id="IPR051021">
    <property type="entry name" value="Mito_Ser/Thr_phosphatase"/>
</dbReference>
<dbReference type="HOGENOM" id="CLU_084200_0_0_5"/>
<dbReference type="InterPro" id="IPR029033">
    <property type="entry name" value="His_PPase_superfam"/>
</dbReference>
<dbReference type="STRING" id="215743.ROSMUCSMR3_00816"/>
<dbReference type="Pfam" id="PF00300">
    <property type="entry name" value="His_Phos_1"/>
    <property type="match status" value="1"/>
</dbReference>
<evidence type="ECO:0000313" key="2">
    <source>
        <dbReference type="EMBL" id="KGM86986.1"/>
    </source>
</evidence>
<dbReference type="GO" id="GO:0016787">
    <property type="term" value="F:hydrolase activity"/>
    <property type="evidence" value="ECO:0007669"/>
    <property type="project" value="UniProtKB-KW"/>
</dbReference>
<dbReference type="PATRIC" id="fig|1288298.3.peg.3293"/>
<dbReference type="RefSeq" id="WP_037269152.1">
    <property type="nucleotide sequence ID" value="NZ_KN293975.1"/>
</dbReference>
<dbReference type="CDD" id="cd07067">
    <property type="entry name" value="HP_PGM_like"/>
    <property type="match status" value="1"/>
</dbReference>
<dbReference type="EMBL" id="AONH01000016">
    <property type="protein sequence ID" value="KGM86986.1"/>
    <property type="molecule type" value="Genomic_DNA"/>
</dbReference>
<organism evidence="2 3">
    <name type="scientific">Roseovarius mucosus DSM 17069</name>
    <dbReference type="NCBI Taxonomy" id="1288298"/>
    <lineage>
        <taxon>Bacteria</taxon>
        <taxon>Pseudomonadati</taxon>
        <taxon>Pseudomonadota</taxon>
        <taxon>Alphaproteobacteria</taxon>
        <taxon>Rhodobacterales</taxon>
        <taxon>Roseobacteraceae</taxon>
        <taxon>Roseovarius</taxon>
    </lineage>
</organism>
<dbReference type="PANTHER" id="PTHR20935">
    <property type="entry name" value="PHOSPHOGLYCERATE MUTASE-RELATED"/>
    <property type="match status" value="1"/>
</dbReference>
<comment type="caution">
    <text evidence="2">The sequence shown here is derived from an EMBL/GenBank/DDBJ whole genome shotgun (WGS) entry which is preliminary data.</text>
</comment>
<dbReference type="PANTHER" id="PTHR20935:SF0">
    <property type="entry name" value="SERINE_THREONINE-PROTEIN PHOSPHATASE PGAM5, MITOCHONDRIAL"/>
    <property type="match status" value="1"/>
</dbReference>
<reference evidence="2 3" key="1">
    <citation type="submission" date="2013-01" db="EMBL/GenBank/DDBJ databases">
        <authorList>
            <person name="Fiebig A."/>
            <person name="Goeker M."/>
            <person name="Klenk H.-P.P."/>
        </authorList>
    </citation>
    <scope>NUCLEOTIDE SEQUENCE [LARGE SCALE GENOMIC DNA]</scope>
    <source>
        <strain evidence="2 3">DSM 17069</strain>
    </source>
</reference>
<dbReference type="eggNOG" id="COG0406">
    <property type="taxonomic scope" value="Bacteria"/>
</dbReference>
<gene>
    <name evidence="2" type="ORF">rosmuc_03287</name>
</gene>
<sequence length="216" mass="24089">MAELILVRHGQANSHATDEAGYDRLSPLGVQQAEWLGAHLARTNPHFDHVITGTLNRQIGTARAMGYDITERDPRLDELSYFALARAIEVQHGIPAPADATEFARYLPQVIEHWARGDLDDVPETFEHFTTRITSLIDDICHHNGRILIVTSGGVIGMVMRHALGLDIPGMSKVMLQVMNSSLHRLEHVHDMLMLGTFNATPHLDTPDRAHARTFI</sequence>
<dbReference type="Gene3D" id="3.40.50.1240">
    <property type="entry name" value="Phosphoglycerate mutase-like"/>
    <property type="match status" value="1"/>
</dbReference>
<dbReference type="Proteomes" id="UP000030021">
    <property type="component" value="Unassembled WGS sequence"/>
</dbReference>
<evidence type="ECO:0000256" key="1">
    <source>
        <dbReference type="ARBA" id="ARBA00022801"/>
    </source>
</evidence>
<dbReference type="AlphaFoldDB" id="A0A0A0HJ77"/>
<dbReference type="SUPFAM" id="SSF53254">
    <property type="entry name" value="Phosphoglycerate mutase-like"/>
    <property type="match status" value="1"/>
</dbReference>
<protein>
    <submittedName>
        <fullName evidence="2">Fructose-2,6-bisphosphatase</fullName>
    </submittedName>
</protein>
<dbReference type="InterPro" id="IPR013078">
    <property type="entry name" value="His_Pase_superF_clade-1"/>
</dbReference>
<evidence type="ECO:0000313" key="3">
    <source>
        <dbReference type="Proteomes" id="UP000030021"/>
    </source>
</evidence>